<organism evidence="1 2">
    <name type="scientific">Chryseobacterium viscerum</name>
    <dbReference type="NCBI Taxonomy" id="1037377"/>
    <lineage>
        <taxon>Bacteria</taxon>
        <taxon>Pseudomonadati</taxon>
        <taxon>Bacteroidota</taxon>
        <taxon>Flavobacteriia</taxon>
        <taxon>Flavobacteriales</taxon>
        <taxon>Weeksellaceae</taxon>
        <taxon>Chryseobacterium group</taxon>
        <taxon>Chryseobacterium</taxon>
    </lineage>
</organism>
<dbReference type="Proteomes" id="UP000236413">
    <property type="component" value="Unassembled WGS sequence"/>
</dbReference>
<comment type="caution">
    <text evidence="1">The sequence shown here is derived from an EMBL/GenBank/DDBJ whole genome shotgun (WGS) entry which is preliminary data.</text>
</comment>
<protein>
    <submittedName>
        <fullName evidence="1">Uncharacterized protein</fullName>
    </submittedName>
</protein>
<dbReference type="EMBL" id="PPEG02000005">
    <property type="protein sequence ID" value="PWN60942.1"/>
    <property type="molecule type" value="Genomic_DNA"/>
</dbReference>
<evidence type="ECO:0000313" key="2">
    <source>
        <dbReference type="Proteomes" id="UP000236413"/>
    </source>
</evidence>
<gene>
    <name evidence="1" type="ORF">C1634_012795</name>
</gene>
<dbReference type="AlphaFoldDB" id="A0A316WHN1"/>
<reference evidence="1 2" key="1">
    <citation type="submission" date="2018-04" db="EMBL/GenBank/DDBJ databases">
        <title>Chryseobacterium oncorhynchi 701B-08T from rainbow trout, and Chryseobacterium viscerum 687B-08T from diseased fish.</title>
        <authorList>
            <person name="Jeong J.-J."/>
            <person name="Lee Y.J."/>
            <person name="Pathiraja D."/>
            <person name="Park B."/>
            <person name="Choi I.-G."/>
            <person name="Kim K.D."/>
        </authorList>
    </citation>
    <scope>NUCLEOTIDE SEQUENCE [LARGE SCALE GENOMIC DNA]</scope>
    <source>
        <strain evidence="1 2">687B-08</strain>
    </source>
</reference>
<dbReference type="RefSeq" id="WP_103235314.1">
    <property type="nucleotide sequence ID" value="NZ_PPEG02000005.1"/>
</dbReference>
<evidence type="ECO:0000313" key="1">
    <source>
        <dbReference type="EMBL" id="PWN60942.1"/>
    </source>
</evidence>
<name>A0A316WHN1_9FLAO</name>
<accession>A0A316WHN1</accession>
<proteinExistence type="predicted"/>
<sequence>MRKALFLFTTLVTSVIFGQNVGIGTPNPDPSAILDLTASNKGFLPPRINLNSTTDIVTIPNPATGLFVFNTGAGSLTTKGYYYWDGAKWTRLSIADGGGNFQVGEERGYRFVVTGTFQNSAGNTNKNQMTGRAASQTGVIQRKALSEFVNVAELPFFEGIRIDVLAGEDTVLRPRFFNTTNSNITISYATLSTSNPLQNSPNMTILPNYYSTRIDGDDWLYTSNEYMEQDLVEILFPDGKYYRMSIVAYSTNAAFNTAASNTIIGISLKRII</sequence>